<accession>A0ABR2USR7</accession>
<protein>
    <submittedName>
        <fullName evidence="1">Ubiquitin 3 binding protein But2 C-terminal domain-containing protein</fullName>
    </submittedName>
</protein>
<dbReference type="EMBL" id="JARVKF010000396">
    <property type="protein sequence ID" value="KAK9417631.1"/>
    <property type="molecule type" value="Genomic_DNA"/>
</dbReference>
<comment type="caution">
    <text evidence="1">The sequence shown here is derived from an EMBL/GenBank/DDBJ whole genome shotgun (WGS) entry which is preliminary data.</text>
</comment>
<reference evidence="1 2" key="1">
    <citation type="journal article" date="2024" name="J. Plant Pathol.">
        <title>Sequence and assembly of the genome of Seiridium unicorne, isolate CBS 538.82, causal agent of cypress canker disease.</title>
        <authorList>
            <person name="Scali E."/>
            <person name="Rocca G.D."/>
            <person name="Danti R."/>
            <person name="Garbelotto M."/>
            <person name="Barberini S."/>
            <person name="Baroncelli R."/>
            <person name="Emiliani G."/>
        </authorList>
    </citation>
    <scope>NUCLEOTIDE SEQUENCE [LARGE SCALE GENOMIC DNA]</scope>
    <source>
        <strain evidence="1 2">BM-138-508</strain>
    </source>
</reference>
<evidence type="ECO:0000313" key="2">
    <source>
        <dbReference type="Proteomes" id="UP001408356"/>
    </source>
</evidence>
<evidence type="ECO:0000313" key="1">
    <source>
        <dbReference type="EMBL" id="KAK9417631.1"/>
    </source>
</evidence>
<name>A0ABR2USR7_9PEZI</name>
<proteinExistence type="predicted"/>
<gene>
    <name evidence="1" type="ORF">SUNI508_01388</name>
</gene>
<organism evidence="1 2">
    <name type="scientific">Seiridium unicorne</name>
    <dbReference type="NCBI Taxonomy" id="138068"/>
    <lineage>
        <taxon>Eukaryota</taxon>
        <taxon>Fungi</taxon>
        <taxon>Dikarya</taxon>
        <taxon>Ascomycota</taxon>
        <taxon>Pezizomycotina</taxon>
        <taxon>Sordariomycetes</taxon>
        <taxon>Xylariomycetidae</taxon>
        <taxon>Amphisphaeriales</taxon>
        <taxon>Sporocadaceae</taxon>
        <taxon>Seiridium</taxon>
    </lineage>
</organism>
<keyword evidence="2" id="KW-1185">Reference proteome</keyword>
<sequence length="124" mass="14227">MGISDRIFFVYLRCRVSNETVLNQASLRITLQAKLASDEEEEPRTYTIPFVTTSWGHTHLSIRNAEGVHERTLSPGQNDVLTDYWIPGIFVRTGAWTFHVEAVLPDGRYLFGFKLTQWLQGRPS</sequence>
<dbReference type="Proteomes" id="UP001408356">
    <property type="component" value="Unassembled WGS sequence"/>
</dbReference>